<name>A0A2V3PR59_9BACT</name>
<sequence length="123" mass="14427">MIKIYTKDNHAKLLIKLILDAVNKNTDNSKYDFKTWTVKMRPMKNTGKLESFINHIDKDWNEKVMLFLDEKENNIIQVIACYDEHNIDIDGYTSQRPHIQGRFIGALLSNMPSEFIKIEVIPD</sequence>
<proteinExistence type="predicted"/>
<dbReference type="AlphaFoldDB" id="A0A2V3PR59"/>
<dbReference type="Proteomes" id="UP000247973">
    <property type="component" value="Unassembled WGS sequence"/>
</dbReference>
<dbReference type="RefSeq" id="WP_110309777.1">
    <property type="nucleotide sequence ID" value="NZ_QICL01000004.1"/>
</dbReference>
<keyword evidence="2" id="KW-1185">Reference proteome</keyword>
<reference evidence="1 2" key="1">
    <citation type="submission" date="2018-03" db="EMBL/GenBank/DDBJ databases">
        <title>Genomic Encyclopedia of Archaeal and Bacterial Type Strains, Phase II (KMG-II): from individual species to whole genera.</title>
        <authorList>
            <person name="Goeker M."/>
        </authorList>
    </citation>
    <scope>NUCLEOTIDE SEQUENCE [LARGE SCALE GENOMIC DNA]</scope>
    <source>
        <strain evidence="1 2">DSM 100214</strain>
    </source>
</reference>
<organism evidence="1 2">
    <name type="scientific">Dysgonomonas alginatilytica</name>
    <dbReference type="NCBI Taxonomy" id="1605892"/>
    <lineage>
        <taxon>Bacteria</taxon>
        <taxon>Pseudomonadati</taxon>
        <taxon>Bacteroidota</taxon>
        <taxon>Bacteroidia</taxon>
        <taxon>Bacteroidales</taxon>
        <taxon>Dysgonomonadaceae</taxon>
        <taxon>Dysgonomonas</taxon>
    </lineage>
</organism>
<dbReference type="EMBL" id="QICL01000004">
    <property type="protein sequence ID" value="PXV66820.1"/>
    <property type="molecule type" value="Genomic_DNA"/>
</dbReference>
<evidence type="ECO:0000313" key="2">
    <source>
        <dbReference type="Proteomes" id="UP000247973"/>
    </source>
</evidence>
<gene>
    <name evidence="1" type="ORF">CLV62_10480</name>
</gene>
<comment type="caution">
    <text evidence="1">The sequence shown here is derived from an EMBL/GenBank/DDBJ whole genome shotgun (WGS) entry which is preliminary data.</text>
</comment>
<protein>
    <submittedName>
        <fullName evidence="1">Uncharacterized protein</fullName>
    </submittedName>
</protein>
<evidence type="ECO:0000313" key="1">
    <source>
        <dbReference type="EMBL" id="PXV66820.1"/>
    </source>
</evidence>
<accession>A0A2V3PR59</accession>